<proteinExistence type="predicted"/>
<dbReference type="AlphaFoldDB" id="A0A0L6UZL2"/>
<dbReference type="VEuPathDB" id="FungiDB:VP01_3164g6"/>
<comment type="caution">
    <text evidence="1">The sequence shown here is derived from an EMBL/GenBank/DDBJ whole genome shotgun (WGS) entry which is preliminary data.</text>
</comment>
<dbReference type="EMBL" id="LAVV01008129">
    <property type="protein sequence ID" value="KNZ53692.1"/>
    <property type="molecule type" value="Genomic_DNA"/>
</dbReference>
<gene>
    <name evidence="1" type="ORF">VP01_3164g6</name>
</gene>
<keyword evidence="2" id="KW-1185">Reference proteome</keyword>
<dbReference type="OrthoDB" id="2246127at2759"/>
<dbReference type="Proteomes" id="UP000037035">
    <property type="component" value="Unassembled WGS sequence"/>
</dbReference>
<protein>
    <submittedName>
        <fullName evidence="1">Uncharacterized protein</fullName>
    </submittedName>
</protein>
<evidence type="ECO:0000313" key="1">
    <source>
        <dbReference type="EMBL" id="KNZ53692.1"/>
    </source>
</evidence>
<dbReference type="PANTHER" id="PTHR31912:SF34">
    <property type="entry name" value="NOTOCHORD-RELATED PROTEIN"/>
    <property type="match status" value="1"/>
</dbReference>
<evidence type="ECO:0000313" key="2">
    <source>
        <dbReference type="Proteomes" id="UP000037035"/>
    </source>
</evidence>
<dbReference type="PANTHER" id="PTHR31912">
    <property type="entry name" value="IP13529P"/>
    <property type="match status" value="1"/>
</dbReference>
<dbReference type="STRING" id="27349.A0A0L6UZL2"/>
<name>A0A0L6UZL2_9BASI</name>
<accession>A0A0L6UZL2</accession>
<sequence>MQELANPLVRHHLNSYPHETYGKDVFSSYQRKHFYIYEPVQLRRANHPIVVPIFFYSHQDKYAKFPENIDYHSSMLEDILVSEFGWSYSEVILSDGVIQRST</sequence>
<organism evidence="1 2">
    <name type="scientific">Puccinia sorghi</name>
    <dbReference type="NCBI Taxonomy" id="27349"/>
    <lineage>
        <taxon>Eukaryota</taxon>
        <taxon>Fungi</taxon>
        <taxon>Dikarya</taxon>
        <taxon>Basidiomycota</taxon>
        <taxon>Pucciniomycotina</taxon>
        <taxon>Pucciniomycetes</taxon>
        <taxon>Pucciniales</taxon>
        <taxon>Pucciniaceae</taxon>
        <taxon>Puccinia</taxon>
    </lineage>
</organism>
<reference evidence="1 2" key="1">
    <citation type="submission" date="2015-08" db="EMBL/GenBank/DDBJ databases">
        <title>Next Generation Sequencing and Analysis of the Genome of Puccinia sorghi L Schw, the Causal Agent of Maize Common Rust.</title>
        <authorList>
            <person name="Rochi L."/>
            <person name="Burguener G."/>
            <person name="Darino M."/>
            <person name="Turjanski A."/>
            <person name="Kreff E."/>
            <person name="Dieguez M.J."/>
            <person name="Sacco F."/>
        </authorList>
    </citation>
    <scope>NUCLEOTIDE SEQUENCE [LARGE SCALE GENOMIC DNA]</scope>
    <source>
        <strain evidence="1 2">RO10H11247</strain>
    </source>
</reference>